<protein>
    <submittedName>
        <fullName evidence="1">Uncharacterized protein</fullName>
    </submittedName>
</protein>
<dbReference type="Proteomes" id="UP001642487">
    <property type="component" value="Chromosome 3"/>
</dbReference>
<keyword evidence="2" id="KW-1185">Reference proteome</keyword>
<evidence type="ECO:0000313" key="1">
    <source>
        <dbReference type="EMBL" id="CAK9318433.1"/>
    </source>
</evidence>
<reference evidence="1 2" key="1">
    <citation type="submission" date="2024-03" db="EMBL/GenBank/DDBJ databases">
        <authorList>
            <person name="Gkanogiannis A."/>
            <person name="Becerra Lopez-Lavalle L."/>
        </authorList>
    </citation>
    <scope>NUCLEOTIDE SEQUENCE [LARGE SCALE GENOMIC DNA]</scope>
</reference>
<name>A0ABP0YD72_9ROSI</name>
<accession>A0ABP0YD72</accession>
<proteinExistence type="predicted"/>
<sequence>MDHFCRNLIAFMGVDAIVATFELLESPIGPLQNGATAGIFDIQMPVSAAEFGSAATSLSCHFPLFDSDDLTQSAQLDSLRGNRVDSKANKACECRWNQDAGETTGNVLRGLIIPSHSSH</sequence>
<evidence type="ECO:0000313" key="2">
    <source>
        <dbReference type="Proteomes" id="UP001642487"/>
    </source>
</evidence>
<gene>
    <name evidence="1" type="ORF">CITCOLO1_LOCUS10398</name>
</gene>
<organism evidence="1 2">
    <name type="scientific">Citrullus colocynthis</name>
    <name type="common">colocynth</name>
    <dbReference type="NCBI Taxonomy" id="252529"/>
    <lineage>
        <taxon>Eukaryota</taxon>
        <taxon>Viridiplantae</taxon>
        <taxon>Streptophyta</taxon>
        <taxon>Embryophyta</taxon>
        <taxon>Tracheophyta</taxon>
        <taxon>Spermatophyta</taxon>
        <taxon>Magnoliopsida</taxon>
        <taxon>eudicotyledons</taxon>
        <taxon>Gunneridae</taxon>
        <taxon>Pentapetalae</taxon>
        <taxon>rosids</taxon>
        <taxon>fabids</taxon>
        <taxon>Cucurbitales</taxon>
        <taxon>Cucurbitaceae</taxon>
        <taxon>Benincaseae</taxon>
        <taxon>Citrullus</taxon>
    </lineage>
</organism>
<dbReference type="EMBL" id="OZ021737">
    <property type="protein sequence ID" value="CAK9318433.1"/>
    <property type="molecule type" value="Genomic_DNA"/>
</dbReference>